<dbReference type="NCBIfam" id="TIGR00254">
    <property type="entry name" value="GGDEF"/>
    <property type="match status" value="1"/>
</dbReference>
<accession>A0ABX0RJC9</accession>
<dbReference type="Proteomes" id="UP001515683">
    <property type="component" value="Unassembled WGS sequence"/>
</dbReference>
<dbReference type="SUPFAM" id="SSF55073">
    <property type="entry name" value="Nucleotide cyclase"/>
    <property type="match status" value="1"/>
</dbReference>
<dbReference type="InterPro" id="IPR043128">
    <property type="entry name" value="Rev_trsase/Diguanyl_cyclase"/>
</dbReference>
<dbReference type="CDD" id="cd01949">
    <property type="entry name" value="GGDEF"/>
    <property type="match status" value="1"/>
</dbReference>
<name>A0ABX0RJC9_9GAMM</name>
<dbReference type="PANTHER" id="PTHR43102">
    <property type="entry name" value="SLR1143 PROTEIN"/>
    <property type="match status" value="1"/>
</dbReference>
<comment type="caution">
    <text evidence="2">The sequence shown here is derived from an EMBL/GenBank/DDBJ whole genome shotgun (WGS) entry which is preliminary data.</text>
</comment>
<dbReference type="InterPro" id="IPR003018">
    <property type="entry name" value="GAF"/>
</dbReference>
<feature type="domain" description="GGDEF" evidence="1">
    <location>
        <begin position="194"/>
        <end position="323"/>
    </location>
</feature>
<dbReference type="PROSITE" id="PS50887">
    <property type="entry name" value="GGDEF"/>
    <property type="match status" value="1"/>
</dbReference>
<dbReference type="SUPFAM" id="SSF55781">
    <property type="entry name" value="GAF domain-like"/>
    <property type="match status" value="1"/>
</dbReference>
<evidence type="ECO:0000313" key="3">
    <source>
        <dbReference type="Proteomes" id="UP001515683"/>
    </source>
</evidence>
<dbReference type="Gene3D" id="3.30.70.270">
    <property type="match status" value="1"/>
</dbReference>
<dbReference type="Gene3D" id="3.30.450.40">
    <property type="match status" value="1"/>
</dbReference>
<dbReference type="RefSeq" id="WP_167018277.1">
    <property type="nucleotide sequence ID" value="NZ_VWXF01000014.1"/>
</dbReference>
<reference evidence="2 3" key="1">
    <citation type="journal article" date="2019" name="bioRxiv">
        <title>Bacteria contribute to plant secondary compound degradation in a generalist herbivore system.</title>
        <authorList>
            <person name="Francoeur C.B."/>
            <person name="Khadempour L."/>
            <person name="Moreira-Soto R.D."/>
            <person name="Gotting K."/>
            <person name="Book A.J."/>
            <person name="Pinto-Tomas A.A."/>
            <person name="Keefover-Ring K."/>
            <person name="Currie C.R."/>
        </authorList>
    </citation>
    <scope>NUCLEOTIDE SEQUENCE [LARGE SCALE GENOMIC DNA]</scope>
    <source>
        <strain evidence="2">Acro-835</strain>
    </source>
</reference>
<proteinExistence type="predicted"/>
<sequence>MKAPELPVDEPQRLQQLRALNLLHTPAEERFDRLTRLARRLFNAPVALVSLLEEDHQWFKSAAGYAAQTAPRNTSFCGHAILQDDVMVVENALEDERFHDNPLVNNELPVRFYAGCPLRTPSGAKVGTLCIIDHQPRHFDSEDYTTLRDLAAMAESELTAFQTATSDELTRITNRRGFMTLGQLLLNECLVKHQPACLTFLDLDKFKQINDTLGHKEGDHALIDFADAMKVSFRNGDLFARLGGDEFVVLFHGLHLDDAHRVLLRFDDYLQQHTESLHRQYMLHFSSGVVEFDPLHPLSLEQLLEGSDARMYAAKREKHQTRQ</sequence>
<evidence type="ECO:0000259" key="1">
    <source>
        <dbReference type="PROSITE" id="PS50887"/>
    </source>
</evidence>
<dbReference type="InterPro" id="IPR029787">
    <property type="entry name" value="Nucleotide_cyclase"/>
</dbReference>
<dbReference type="Pfam" id="PF00990">
    <property type="entry name" value="GGDEF"/>
    <property type="match status" value="1"/>
</dbReference>
<gene>
    <name evidence="2" type="ORF">F3J40_22700</name>
</gene>
<dbReference type="PANTHER" id="PTHR43102:SF2">
    <property type="entry name" value="GAF DOMAIN-CONTAINING PROTEIN"/>
    <property type="match status" value="1"/>
</dbReference>
<dbReference type="EMBL" id="VWXF01000014">
    <property type="protein sequence ID" value="NIF24386.1"/>
    <property type="molecule type" value="Genomic_DNA"/>
</dbReference>
<dbReference type="Pfam" id="PF01590">
    <property type="entry name" value="GAF"/>
    <property type="match status" value="1"/>
</dbReference>
<dbReference type="SMART" id="SM00267">
    <property type="entry name" value="GGDEF"/>
    <property type="match status" value="1"/>
</dbReference>
<dbReference type="InterPro" id="IPR000160">
    <property type="entry name" value="GGDEF_dom"/>
</dbReference>
<evidence type="ECO:0000313" key="2">
    <source>
        <dbReference type="EMBL" id="NIF24386.1"/>
    </source>
</evidence>
<protein>
    <submittedName>
        <fullName evidence="2">Sensor domain-containing diguanylate cyclase</fullName>
    </submittedName>
</protein>
<dbReference type="SMART" id="SM00065">
    <property type="entry name" value="GAF"/>
    <property type="match status" value="1"/>
</dbReference>
<dbReference type="InterPro" id="IPR029016">
    <property type="entry name" value="GAF-like_dom_sf"/>
</dbReference>
<keyword evidence="3" id="KW-1185">Reference proteome</keyword>
<organism evidence="2 3">
    <name type="scientific">Candidatus Pantoea multigeneris</name>
    <dbReference type="NCBI Taxonomy" id="2608357"/>
    <lineage>
        <taxon>Bacteria</taxon>
        <taxon>Pseudomonadati</taxon>
        <taxon>Pseudomonadota</taxon>
        <taxon>Gammaproteobacteria</taxon>
        <taxon>Enterobacterales</taxon>
        <taxon>Erwiniaceae</taxon>
        <taxon>Pantoea</taxon>
    </lineage>
</organism>